<organism evidence="2 3">
    <name type="scientific">Deinococcus cellulosilyticus (strain DSM 18568 / NBRC 106333 / KACC 11606 / 5516J-15)</name>
    <dbReference type="NCBI Taxonomy" id="1223518"/>
    <lineage>
        <taxon>Bacteria</taxon>
        <taxon>Thermotogati</taxon>
        <taxon>Deinococcota</taxon>
        <taxon>Deinococci</taxon>
        <taxon>Deinococcales</taxon>
        <taxon>Deinococcaceae</taxon>
        <taxon>Deinococcus</taxon>
    </lineage>
</organism>
<feature type="transmembrane region" description="Helical" evidence="1">
    <location>
        <begin position="135"/>
        <end position="158"/>
    </location>
</feature>
<feature type="transmembrane region" description="Helical" evidence="1">
    <location>
        <begin position="84"/>
        <end position="114"/>
    </location>
</feature>
<dbReference type="Pfam" id="PF12679">
    <property type="entry name" value="ABC2_membrane_2"/>
    <property type="match status" value="1"/>
</dbReference>
<sequence length="273" mass="29508">MNTRAIRAVVRKDLKVAMQSKPVMLPLIIIPLIFVVVFPTALCLLAPVAATEAGSRMNNMQELLAQVSPALKNILLGLDPAQQIVVFGTVYMLAPMFLLLPLMVASVFSADSFAGEKERKTLEALAYSPISDRDLFVAKVLGSWIPAVAVSVLGFVVYTLVVNLAGYPVMQRIFFPNISWLLLVFWVSPAVAAASLGATVLVSAKVSTFQEAYQLGGVVVLPVIMLMIGQLTGVLYFSSWFVALLGLVLWGIAALLIRYGGQSFQRSKMLGSQ</sequence>
<keyword evidence="1" id="KW-0472">Membrane</keyword>
<dbReference type="GO" id="GO:0140359">
    <property type="term" value="F:ABC-type transporter activity"/>
    <property type="evidence" value="ECO:0007669"/>
    <property type="project" value="InterPro"/>
</dbReference>
<gene>
    <name evidence="2" type="ORF">DC3_32870</name>
</gene>
<feature type="transmembrane region" description="Helical" evidence="1">
    <location>
        <begin position="178"/>
        <end position="201"/>
    </location>
</feature>
<reference evidence="2 3" key="1">
    <citation type="submission" date="2019-07" db="EMBL/GenBank/DDBJ databases">
        <title>Whole genome shotgun sequence of Deinococcus cellulosilyticus NBRC 106333.</title>
        <authorList>
            <person name="Hosoyama A."/>
            <person name="Uohara A."/>
            <person name="Ohji S."/>
            <person name="Ichikawa N."/>
        </authorList>
    </citation>
    <scope>NUCLEOTIDE SEQUENCE [LARGE SCALE GENOMIC DNA]</scope>
    <source>
        <strain evidence="2 3">NBRC 106333</strain>
    </source>
</reference>
<keyword evidence="3" id="KW-1185">Reference proteome</keyword>
<proteinExistence type="predicted"/>
<dbReference type="OrthoDB" id="72437at2"/>
<name>A0A511N490_DEIC1</name>
<comment type="caution">
    <text evidence="2">The sequence shown here is derived from an EMBL/GenBank/DDBJ whole genome shotgun (WGS) entry which is preliminary data.</text>
</comment>
<dbReference type="Proteomes" id="UP000321306">
    <property type="component" value="Unassembled WGS sequence"/>
</dbReference>
<evidence type="ECO:0000256" key="1">
    <source>
        <dbReference type="SAM" id="Phobius"/>
    </source>
</evidence>
<protein>
    <submittedName>
        <fullName evidence="2">ABC transporter permease</fullName>
    </submittedName>
</protein>
<dbReference type="GO" id="GO:0005886">
    <property type="term" value="C:plasma membrane"/>
    <property type="evidence" value="ECO:0007669"/>
    <property type="project" value="UniProtKB-SubCell"/>
</dbReference>
<keyword evidence="1" id="KW-1133">Transmembrane helix</keyword>
<dbReference type="EMBL" id="BJXB01000014">
    <property type="protein sequence ID" value="GEM47652.1"/>
    <property type="molecule type" value="Genomic_DNA"/>
</dbReference>
<feature type="transmembrane region" description="Helical" evidence="1">
    <location>
        <begin position="237"/>
        <end position="259"/>
    </location>
</feature>
<evidence type="ECO:0000313" key="3">
    <source>
        <dbReference type="Proteomes" id="UP000321306"/>
    </source>
</evidence>
<feature type="transmembrane region" description="Helical" evidence="1">
    <location>
        <begin position="213"/>
        <end position="231"/>
    </location>
</feature>
<dbReference type="RefSeq" id="WP_146886065.1">
    <property type="nucleotide sequence ID" value="NZ_BJXB01000014.1"/>
</dbReference>
<evidence type="ECO:0000313" key="2">
    <source>
        <dbReference type="EMBL" id="GEM47652.1"/>
    </source>
</evidence>
<keyword evidence="1" id="KW-0812">Transmembrane</keyword>
<dbReference type="AlphaFoldDB" id="A0A511N490"/>
<accession>A0A511N490</accession>